<dbReference type="GO" id="GO:0043139">
    <property type="term" value="F:5'-3' DNA helicase activity"/>
    <property type="evidence" value="ECO:0007669"/>
    <property type="project" value="TreeGrafter"/>
</dbReference>
<evidence type="ECO:0000259" key="6">
    <source>
        <dbReference type="SMART" id="SM00382"/>
    </source>
</evidence>
<dbReference type="AlphaFoldDB" id="A0A9W8BDG7"/>
<evidence type="ECO:0000256" key="1">
    <source>
        <dbReference type="ARBA" id="ARBA00007913"/>
    </source>
</evidence>
<sequence length="489" mass="53597">MIEILSTKSTAQLEDMGYSLCNLRITQKSGTSNNATLVTLEPTRCQELPWTILRTGDIVKLDKPANDHIVRKYDIESPDVISGTISSISNKKLVIYLSSEDKIPWEWNERCSITRIVFDVPYKRILIALADLSNHSNVRPLLHYVAFSSVSPTFQSTTSPIEQGYINMSLDVFQKDAVRLAVTADNIALIHGPPGTGKTQTIVEIVWQLLRQDKRILLCGPSNISVDNMVERLGSSDPSISMVRIGSPARMLPSVEKYSLHYLAGGATNDPPCTDPHLAMSAQYLGSVDDLALQMSGLGAGYGCYGVSRRQDSRKYSTDSEIIQSKRLILSTLCSAGGRELDGNIGVIDVVIIDEATQAIEGDCWIAALKAPKLILAGDHHQLQPTVKSVNDSNAKGKDSKQLLLSLFERMRNKHGEAICRTLYRQYRMHNDIMRVSSDALYGGKLEAHTSVASHVLCDLEHVAYTADTCASLVLIDTAGYGLTEAAEG</sequence>
<evidence type="ECO:0000256" key="2">
    <source>
        <dbReference type="ARBA" id="ARBA00022741"/>
    </source>
</evidence>
<dbReference type="SMART" id="SM00382">
    <property type="entry name" value="AAA"/>
    <property type="match status" value="1"/>
</dbReference>
<dbReference type="Gene3D" id="2.40.30.270">
    <property type="match status" value="1"/>
</dbReference>
<accession>A0A9W8BDG7</accession>
<dbReference type="Proteomes" id="UP001150907">
    <property type="component" value="Unassembled WGS sequence"/>
</dbReference>
<evidence type="ECO:0000256" key="4">
    <source>
        <dbReference type="ARBA" id="ARBA00022806"/>
    </source>
</evidence>
<feature type="non-terminal residue" evidence="7">
    <location>
        <position position="489"/>
    </location>
</feature>
<dbReference type="SUPFAM" id="SSF52540">
    <property type="entry name" value="P-loop containing nucleoside triphosphate hydrolases"/>
    <property type="match status" value="1"/>
</dbReference>
<dbReference type="InterPro" id="IPR027417">
    <property type="entry name" value="P-loop_NTPase"/>
</dbReference>
<evidence type="ECO:0000313" key="8">
    <source>
        <dbReference type="Proteomes" id="UP001150907"/>
    </source>
</evidence>
<evidence type="ECO:0000313" key="7">
    <source>
        <dbReference type="EMBL" id="KAJ2003213.1"/>
    </source>
</evidence>
<protein>
    <recommendedName>
        <fullName evidence="6">AAA+ ATPase domain-containing protein</fullName>
    </recommendedName>
</protein>
<dbReference type="InterPro" id="IPR041679">
    <property type="entry name" value="DNA2/NAM7-like_C"/>
</dbReference>
<dbReference type="Pfam" id="PF13086">
    <property type="entry name" value="AAA_11"/>
    <property type="match status" value="2"/>
</dbReference>
<dbReference type="PANTHER" id="PTHR43788">
    <property type="entry name" value="DNA2/NAM7 HELICASE FAMILY MEMBER"/>
    <property type="match status" value="1"/>
</dbReference>
<dbReference type="OrthoDB" id="6513042at2759"/>
<organism evidence="7 8">
    <name type="scientific">Coemansia thaxteri</name>
    <dbReference type="NCBI Taxonomy" id="2663907"/>
    <lineage>
        <taxon>Eukaryota</taxon>
        <taxon>Fungi</taxon>
        <taxon>Fungi incertae sedis</taxon>
        <taxon>Zoopagomycota</taxon>
        <taxon>Kickxellomycotina</taxon>
        <taxon>Kickxellomycetes</taxon>
        <taxon>Kickxellales</taxon>
        <taxon>Kickxellaceae</taxon>
        <taxon>Coemansia</taxon>
    </lineage>
</organism>
<keyword evidence="8" id="KW-1185">Reference proteome</keyword>
<keyword evidence="2" id="KW-0547">Nucleotide-binding</keyword>
<comment type="caution">
    <text evidence="7">The sequence shown here is derived from an EMBL/GenBank/DDBJ whole genome shotgun (WGS) entry which is preliminary data.</text>
</comment>
<keyword evidence="4" id="KW-0347">Helicase</keyword>
<evidence type="ECO:0000256" key="5">
    <source>
        <dbReference type="ARBA" id="ARBA00022840"/>
    </source>
</evidence>
<dbReference type="InterPro" id="IPR041677">
    <property type="entry name" value="DNA2/NAM7_AAA_11"/>
</dbReference>
<feature type="domain" description="AAA+ ATPase" evidence="6">
    <location>
        <begin position="184"/>
        <end position="417"/>
    </location>
</feature>
<dbReference type="Pfam" id="PF13087">
    <property type="entry name" value="AAA_12"/>
    <property type="match status" value="1"/>
</dbReference>
<proteinExistence type="inferred from homology"/>
<reference evidence="7" key="1">
    <citation type="submission" date="2022-07" db="EMBL/GenBank/DDBJ databases">
        <title>Phylogenomic reconstructions and comparative analyses of Kickxellomycotina fungi.</title>
        <authorList>
            <person name="Reynolds N.K."/>
            <person name="Stajich J.E."/>
            <person name="Barry K."/>
            <person name="Grigoriev I.V."/>
            <person name="Crous P."/>
            <person name="Smith M.E."/>
        </authorList>
    </citation>
    <scope>NUCLEOTIDE SEQUENCE</scope>
    <source>
        <strain evidence="7">IMI 214461</strain>
    </source>
</reference>
<dbReference type="InterPro" id="IPR003593">
    <property type="entry name" value="AAA+_ATPase"/>
</dbReference>
<dbReference type="InterPro" id="IPR050534">
    <property type="entry name" value="Coronavir_polyprotein_1ab"/>
</dbReference>
<name>A0A9W8BDG7_9FUNG</name>
<keyword evidence="5" id="KW-0067">ATP-binding</keyword>
<comment type="similarity">
    <text evidence="1">Belongs to the DNA2/NAM7 helicase family.</text>
</comment>
<evidence type="ECO:0000256" key="3">
    <source>
        <dbReference type="ARBA" id="ARBA00022801"/>
    </source>
</evidence>
<gene>
    <name evidence="7" type="ORF">H4R26_003188</name>
</gene>
<dbReference type="GO" id="GO:0016787">
    <property type="term" value="F:hydrolase activity"/>
    <property type="evidence" value="ECO:0007669"/>
    <property type="project" value="UniProtKB-KW"/>
</dbReference>
<keyword evidence="3" id="KW-0378">Hydrolase</keyword>
<dbReference type="GO" id="GO:0005524">
    <property type="term" value="F:ATP binding"/>
    <property type="evidence" value="ECO:0007669"/>
    <property type="project" value="UniProtKB-KW"/>
</dbReference>
<dbReference type="PANTHER" id="PTHR43788:SF8">
    <property type="entry name" value="DNA-BINDING PROTEIN SMUBP-2"/>
    <property type="match status" value="1"/>
</dbReference>
<dbReference type="EMBL" id="JANBQF010000238">
    <property type="protein sequence ID" value="KAJ2003213.1"/>
    <property type="molecule type" value="Genomic_DNA"/>
</dbReference>
<dbReference type="Gene3D" id="3.40.50.300">
    <property type="entry name" value="P-loop containing nucleotide triphosphate hydrolases"/>
    <property type="match status" value="2"/>
</dbReference>